<dbReference type="InterPro" id="IPR011527">
    <property type="entry name" value="ABC1_TM_dom"/>
</dbReference>
<dbReference type="PROSITE" id="PS50929">
    <property type="entry name" value="ABC_TM1F"/>
    <property type="match status" value="1"/>
</dbReference>
<dbReference type="Gene3D" id="1.10.630.10">
    <property type="entry name" value="Cytochrome P450"/>
    <property type="match status" value="1"/>
</dbReference>
<evidence type="ECO:0000256" key="11">
    <source>
        <dbReference type="PIRSR" id="PIRSR602403-1"/>
    </source>
</evidence>
<dbReference type="GO" id="GO:0016705">
    <property type="term" value="F:oxidoreductase activity, acting on paired donors, with incorporation or reduction of molecular oxygen"/>
    <property type="evidence" value="ECO:0007669"/>
    <property type="project" value="InterPro"/>
</dbReference>
<dbReference type="PANTHER" id="PTHR24305:SF218">
    <property type="entry name" value="P450, PUTATIVE (EUROFUNG)-RELATED"/>
    <property type="match status" value="1"/>
</dbReference>
<evidence type="ECO:0000256" key="8">
    <source>
        <dbReference type="ARBA" id="ARBA00023004"/>
    </source>
</evidence>
<gene>
    <name evidence="14" type="ORF">ED733_001079</name>
</gene>
<dbReference type="InterPro" id="IPR056227">
    <property type="entry name" value="TMD0_ABC"/>
</dbReference>
<dbReference type="Pfam" id="PF00067">
    <property type="entry name" value="p450"/>
    <property type="match status" value="1"/>
</dbReference>
<feature type="transmembrane region" description="Helical" evidence="12">
    <location>
        <begin position="654"/>
        <end position="676"/>
    </location>
</feature>
<evidence type="ECO:0000256" key="4">
    <source>
        <dbReference type="ARBA" id="ARBA00022617"/>
    </source>
</evidence>
<name>A0A5C6G9C5_METRR</name>
<feature type="binding site" description="axial binding residue" evidence="11">
    <location>
        <position position="444"/>
    </location>
    <ligand>
        <name>heme</name>
        <dbReference type="ChEBI" id="CHEBI:30413"/>
    </ligand>
    <ligandPart>
        <name>Fe</name>
        <dbReference type="ChEBI" id="CHEBI:18248"/>
    </ligandPart>
</feature>
<feature type="transmembrane region" description="Helical" evidence="12">
    <location>
        <begin position="897"/>
        <end position="920"/>
    </location>
</feature>
<evidence type="ECO:0000256" key="1">
    <source>
        <dbReference type="ARBA" id="ARBA00001971"/>
    </source>
</evidence>
<dbReference type="InterPro" id="IPR036396">
    <property type="entry name" value="Cyt_P450_sf"/>
</dbReference>
<dbReference type="Gene3D" id="1.20.1560.10">
    <property type="entry name" value="ABC transporter type 1, transmembrane domain"/>
    <property type="match status" value="1"/>
</dbReference>
<comment type="caution">
    <text evidence="14">The sequence shown here is derived from an EMBL/GenBank/DDBJ whole genome shotgun (WGS) entry which is preliminary data.</text>
</comment>
<dbReference type="Proteomes" id="UP000317257">
    <property type="component" value="Unassembled WGS sequence"/>
</dbReference>
<feature type="transmembrane region" description="Helical" evidence="12">
    <location>
        <begin position="538"/>
        <end position="559"/>
    </location>
</feature>
<evidence type="ECO:0000256" key="3">
    <source>
        <dbReference type="ARBA" id="ARBA00010617"/>
    </source>
</evidence>
<evidence type="ECO:0000256" key="5">
    <source>
        <dbReference type="ARBA" id="ARBA00022692"/>
    </source>
</evidence>
<dbReference type="AlphaFoldDB" id="A0A5C6G9C5"/>
<feature type="transmembrane region" description="Helical" evidence="12">
    <location>
        <begin position="632"/>
        <end position="648"/>
    </location>
</feature>
<comment type="cofactor">
    <cofactor evidence="1 11">
        <name>heme</name>
        <dbReference type="ChEBI" id="CHEBI:30413"/>
    </cofactor>
</comment>
<dbReference type="GO" id="GO:0005524">
    <property type="term" value="F:ATP binding"/>
    <property type="evidence" value="ECO:0007669"/>
    <property type="project" value="InterPro"/>
</dbReference>
<dbReference type="SUPFAM" id="SSF90123">
    <property type="entry name" value="ABC transporter transmembrane region"/>
    <property type="match status" value="1"/>
</dbReference>
<comment type="subcellular location">
    <subcellularLocation>
        <location evidence="2">Membrane</location>
        <topology evidence="2">Multi-pass membrane protein</topology>
    </subcellularLocation>
</comment>
<evidence type="ECO:0000313" key="15">
    <source>
        <dbReference type="Proteomes" id="UP000317257"/>
    </source>
</evidence>
<keyword evidence="9" id="KW-0503">Monooxygenase</keyword>
<dbReference type="PANTHER" id="PTHR24305">
    <property type="entry name" value="CYTOCHROME P450"/>
    <property type="match status" value="1"/>
</dbReference>
<dbReference type="EMBL" id="SBHS01000022">
    <property type="protein sequence ID" value="TWU72931.1"/>
    <property type="molecule type" value="Genomic_DNA"/>
</dbReference>
<keyword evidence="4 11" id="KW-0349">Heme</keyword>
<dbReference type="GO" id="GO:0004497">
    <property type="term" value="F:monooxygenase activity"/>
    <property type="evidence" value="ECO:0007669"/>
    <property type="project" value="UniProtKB-KW"/>
</dbReference>
<evidence type="ECO:0000256" key="2">
    <source>
        <dbReference type="ARBA" id="ARBA00004141"/>
    </source>
</evidence>
<sequence length="922" mass="104485">MTLYVRLGFLCALVLSFIVGRVIYALFLSPYKNVPGPKLCKVTRYWAVYHDLRLRRIDKIYEWHRKYGDVVLIAPGEVSVSNAALTREIYGSTGRHPKSNYFDNFLMYGQRPIFCILDVKEHRQMVKRTFAFYQSTSVYKQTTLQPVWTNVRKFLDQLKTITKVQSTVDVLLHCNFYSFDNITRLVYGPELCARTIEDAGCEERKILEGWKEVEVWNNLSYNFPRLHSIIRAVVSRVKKDPAFLSAEERLTEWNMAKIVSARRDPDKMVAGSLLHQLSNNKTPDGGSFSIPWIAAEMLDNIHAAQSTVALALTYALWNLARHPEWQDRIRGELLALPVKEDGLPKFDDIMAAPVLDACIRECNRLYPQSSGRAERVVPATKAYGGIVLPTGTVVSTSTLAIHQRPEVFADPHTYRPDRWLEADEATLRTMESCYMPFGYGARLCLGKAFAMAEIKLLTAGILLEFGLCDDPQSVTTDRSMEQLGTQNAMVRGRRCDIKFRHLTERERSRASIHDAFGPTVPYSCLNGFDFTLLFEESILTLLPLLLAVLILIPRAVVLWKTAPKVKRSWLFAIKFVTFAIYIFLQIVLLALVADPSAPATRLTLPLLILTIVSSIWILYVSCLEHVRSVRPSTILCFYLGISCLLDLARARTVFFIPGFHAVAPVYLASYFVKLALLAEEVIEKRRLLMPQWRETSPEAAASVYSRVLFVWLNGLFLRGYKTLLTVSTLTPLDQDILDSSRPTKLLQRWGKADKTRNTALLWTFVCHYRWDLLAGVLPRLAYIGFTFAEPFLVQRVLDFTAEPEGPNTRNFAYGLIGAYALVHVGKALSLAFYEHMTYRALTLFRGSLVTIIFDKTLRLSASSVKDAEAITLMSADIDRIGLCMQVLHDVYASLVELLFSLWFLSRLLGIGVIPPTAFIVGK</sequence>
<keyword evidence="6 11" id="KW-0479">Metal-binding</keyword>
<proteinExistence type="inferred from homology"/>
<accession>A0A5C6G9C5</accession>
<keyword evidence="7 12" id="KW-1133">Transmembrane helix</keyword>
<feature type="domain" description="ABC transmembrane type-1" evidence="13">
    <location>
        <begin position="780"/>
        <end position="922"/>
    </location>
</feature>
<dbReference type="PROSITE" id="PS00086">
    <property type="entry name" value="CYTOCHROME_P450"/>
    <property type="match status" value="1"/>
</dbReference>
<dbReference type="InterPro" id="IPR017972">
    <property type="entry name" value="Cyt_P450_CS"/>
</dbReference>
<organism evidence="14 15">
    <name type="scientific">Metarhizium rileyi (strain RCEF 4871)</name>
    <name type="common">Nomuraea rileyi</name>
    <dbReference type="NCBI Taxonomy" id="1649241"/>
    <lineage>
        <taxon>Eukaryota</taxon>
        <taxon>Fungi</taxon>
        <taxon>Dikarya</taxon>
        <taxon>Ascomycota</taxon>
        <taxon>Pezizomycotina</taxon>
        <taxon>Sordariomycetes</taxon>
        <taxon>Hypocreomycetidae</taxon>
        <taxon>Hypocreales</taxon>
        <taxon>Clavicipitaceae</taxon>
        <taxon>Metarhizium</taxon>
    </lineage>
</organism>
<keyword evidence="5 12" id="KW-0812">Transmembrane</keyword>
<evidence type="ECO:0000256" key="10">
    <source>
        <dbReference type="ARBA" id="ARBA00023136"/>
    </source>
</evidence>
<dbReference type="PRINTS" id="PR00385">
    <property type="entry name" value="P450"/>
</dbReference>
<feature type="transmembrane region" description="Helical" evidence="12">
    <location>
        <begin position="811"/>
        <end position="833"/>
    </location>
</feature>
<keyword evidence="10 12" id="KW-0472">Membrane</keyword>
<evidence type="ECO:0000259" key="13">
    <source>
        <dbReference type="PROSITE" id="PS50929"/>
    </source>
</evidence>
<evidence type="ECO:0000313" key="14">
    <source>
        <dbReference type="EMBL" id="TWU72931.1"/>
    </source>
</evidence>
<dbReference type="GO" id="GO:0020037">
    <property type="term" value="F:heme binding"/>
    <property type="evidence" value="ECO:0007669"/>
    <property type="project" value="InterPro"/>
</dbReference>
<evidence type="ECO:0000256" key="12">
    <source>
        <dbReference type="SAM" id="Phobius"/>
    </source>
</evidence>
<dbReference type="InterPro" id="IPR050121">
    <property type="entry name" value="Cytochrome_P450_monoxygenase"/>
</dbReference>
<keyword evidence="8 11" id="KW-0408">Iron</keyword>
<dbReference type="InterPro" id="IPR001128">
    <property type="entry name" value="Cyt_P450"/>
</dbReference>
<dbReference type="SUPFAM" id="SSF48264">
    <property type="entry name" value="Cytochrome P450"/>
    <property type="match status" value="1"/>
</dbReference>
<reference evidence="15" key="1">
    <citation type="submission" date="2018-12" db="EMBL/GenBank/DDBJ databases">
        <title>The complete genome of Metarhizium rileyi, a key fungal pathogen of Lepidoptera.</title>
        <authorList>
            <person name="Binneck E."/>
            <person name="Lastra C.C.L."/>
            <person name="Sosa-Gomez D.R."/>
        </authorList>
    </citation>
    <scope>NUCLEOTIDE SEQUENCE [LARGE SCALE GENOMIC DNA]</scope>
    <source>
        <strain evidence="15">Cep018-CH2</strain>
    </source>
</reference>
<comment type="similarity">
    <text evidence="3">Belongs to the cytochrome P450 family.</text>
</comment>
<evidence type="ECO:0000256" key="7">
    <source>
        <dbReference type="ARBA" id="ARBA00022989"/>
    </source>
</evidence>
<keyword evidence="9" id="KW-0560">Oxidoreductase</keyword>
<dbReference type="GO" id="GO:0005506">
    <property type="term" value="F:iron ion binding"/>
    <property type="evidence" value="ECO:0007669"/>
    <property type="project" value="InterPro"/>
</dbReference>
<feature type="transmembrane region" description="Helical" evidence="12">
    <location>
        <begin position="599"/>
        <end position="620"/>
    </location>
</feature>
<dbReference type="InterPro" id="IPR002403">
    <property type="entry name" value="Cyt_P450_E_grp-IV"/>
</dbReference>
<dbReference type="GO" id="GO:0140359">
    <property type="term" value="F:ABC-type transporter activity"/>
    <property type="evidence" value="ECO:0007669"/>
    <property type="project" value="InterPro"/>
</dbReference>
<dbReference type="InterPro" id="IPR036640">
    <property type="entry name" value="ABC1_TM_sf"/>
</dbReference>
<dbReference type="PRINTS" id="PR00465">
    <property type="entry name" value="EP450IV"/>
</dbReference>
<evidence type="ECO:0000256" key="6">
    <source>
        <dbReference type="ARBA" id="ARBA00022723"/>
    </source>
</evidence>
<evidence type="ECO:0000256" key="9">
    <source>
        <dbReference type="ARBA" id="ARBA00023033"/>
    </source>
</evidence>
<dbReference type="Pfam" id="PF24357">
    <property type="entry name" value="TMD0_ABC"/>
    <property type="match status" value="1"/>
</dbReference>
<feature type="transmembrane region" description="Helical" evidence="12">
    <location>
        <begin position="571"/>
        <end position="593"/>
    </location>
</feature>
<protein>
    <recommendedName>
        <fullName evidence="13">ABC transmembrane type-1 domain-containing protein</fullName>
    </recommendedName>
</protein>
<dbReference type="GO" id="GO:0016020">
    <property type="term" value="C:membrane"/>
    <property type="evidence" value="ECO:0007669"/>
    <property type="project" value="UniProtKB-SubCell"/>
</dbReference>